<dbReference type="EMBL" id="FXUB01000003">
    <property type="protein sequence ID" value="SMP14006.1"/>
    <property type="molecule type" value="Genomic_DNA"/>
</dbReference>
<dbReference type="InterPro" id="IPR051203">
    <property type="entry name" value="Polysaccharide_Synthase-Rel"/>
</dbReference>
<organism evidence="4 5">
    <name type="scientific">Desulfurobacterium pacificum</name>
    <dbReference type="NCBI Taxonomy" id="240166"/>
    <lineage>
        <taxon>Bacteria</taxon>
        <taxon>Pseudomonadati</taxon>
        <taxon>Aquificota</taxon>
        <taxon>Aquificia</taxon>
        <taxon>Desulfurobacteriales</taxon>
        <taxon>Desulfurobacteriaceae</taxon>
        <taxon>Desulfurobacterium</taxon>
    </lineage>
</organism>
<feature type="transmembrane region" description="Helical" evidence="2">
    <location>
        <begin position="48"/>
        <end position="69"/>
    </location>
</feature>
<reference evidence="4 5" key="1">
    <citation type="submission" date="2017-05" db="EMBL/GenBank/DDBJ databases">
        <authorList>
            <person name="Varghese N."/>
            <person name="Submissions S."/>
        </authorList>
    </citation>
    <scope>NUCLEOTIDE SEQUENCE [LARGE SCALE GENOMIC DNA]</scope>
    <source>
        <strain evidence="4 5">DSM 15522</strain>
    </source>
</reference>
<keyword evidence="2" id="KW-0472">Membrane</keyword>
<evidence type="ECO:0000313" key="5">
    <source>
        <dbReference type="Proteomes" id="UP001157911"/>
    </source>
</evidence>
<protein>
    <submittedName>
        <fullName evidence="4">NDP-sugar epimerase, includes UDP-GlcNAc-inverting 4,6-dehydratase FlaA1 and capsular polysaccharide biosynthesis protein EpsC</fullName>
    </submittedName>
</protein>
<keyword evidence="2" id="KW-1133">Transmembrane helix</keyword>
<dbReference type="SUPFAM" id="SSF51735">
    <property type="entry name" value="NAD(P)-binding Rossmann-fold domains"/>
    <property type="match status" value="1"/>
</dbReference>
<proteinExistence type="inferred from homology"/>
<keyword evidence="2" id="KW-0812">Transmembrane</keyword>
<evidence type="ECO:0000259" key="3">
    <source>
        <dbReference type="Pfam" id="PF02719"/>
    </source>
</evidence>
<keyword evidence="5" id="KW-1185">Reference proteome</keyword>
<dbReference type="PANTHER" id="PTHR43318:SF1">
    <property type="entry name" value="POLYSACCHARIDE BIOSYNTHESIS PROTEIN EPSC-RELATED"/>
    <property type="match status" value="1"/>
</dbReference>
<feature type="domain" description="Polysaccharide biosynthesis protein CapD-like" evidence="3">
    <location>
        <begin position="291"/>
        <end position="575"/>
    </location>
</feature>
<evidence type="ECO:0000256" key="2">
    <source>
        <dbReference type="SAM" id="Phobius"/>
    </source>
</evidence>
<name>A0ABY1NNR3_9BACT</name>
<comment type="similarity">
    <text evidence="1">Belongs to the polysaccharide synthase family.</text>
</comment>
<gene>
    <name evidence="4" type="ORF">SAMN06265339_1233</name>
</gene>
<sequence>MKGLLRPTKRKRFLFFFVSDIFLFTFSFYIAFLLRFNFLIPSSYLKIFPYWLVVILFLKISTFWFLGVYRANWRFIGLSEFSRIVIGLGADAILMLLIDIIFQRQVPLFSIPLSVILIDFFVSLSFVSVLRISKRVYVEIIRKGKNSKRTVVIGAGNTGERIVRELRRNSNAEFNPVFFVDDDPNKIGTCIHNVPVLGKIEDLPGLLKENKIEAAIITIPSLSHRKVRKIFALLNTAGIKEVKIVPSISKLPSQVISVKDIKEISIEDLLCREPVNVNYDSLQEFLKDKKVLVTGAGGSIGSEIIRQLLKFNPAKIIALEIDETELHNLSLEIANETNEKGITFRPIVADVRDKEKIERIFSEEKPEIVFHAAAYKHVPLMEYFPEEAVKTNILGTYNVALAAVKNNVEKFVNISTDKAVNPTSIMGATKRMSEMICKALNDIGKTKFISVRFGNVLGSRGSVVPIFLDQIKKGGPVTVTHPEMRRYFMTIPEAVLLVFQAAAMGDGGEVFVLDMGEPVRIVKLAEELIKLQGLEPYKDIDIVFIGLRPGEKLFEELLTAEEGTEQTYHEKIYIARVKSNIPVRQINEIVNELIELSKKLDREGIKQLLRKYVPFYKNQDNTTM</sequence>
<dbReference type="InterPro" id="IPR029063">
    <property type="entry name" value="SAM-dependent_MTases_sf"/>
</dbReference>
<dbReference type="Proteomes" id="UP001157911">
    <property type="component" value="Unassembled WGS sequence"/>
</dbReference>
<dbReference type="RefSeq" id="WP_283400692.1">
    <property type="nucleotide sequence ID" value="NZ_FXUB01000003.1"/>
</dbReference>
<feature type="transmembrane region" description="Helical" evidence="2">
    <location>
        <begin position="81"/>
        <end position="102"/>
    </location>
</feature>
<dbReference type="Gene3D" id="3.40.50.720">
    <property type="entry name" value="NAD(P)-binding Rossmann-like Domain"/>
    <property type="match status" value="2"/>
</dbReference>
<comment type="caution">
    <text evidence="4">The sequence shown here is derived from an EMBL/GenBank/DDBJ whole genome shotgun (WGS) entry which is preliminary data.</text>
</comment>
<accession>A0ABY1NNR3</accession>
<feature type="transmembrane region" description="Helical" evidence="2">
    <location>
        <begin position="108"/>
        <end position="132"/>
    </location>
</feature>
<evidence type="ECO:0000256" key="1">
    <source>
        <dbReference type="ARBA" id="ARBA00007430"/>
    </source>
</evidence>
<dbReference type="InterPro" id="IPR036291">
    <property type="entry name" value="NAD(P)-bd_dom_sf"/>
</dbReference>
<feature type="transmembrane region" description="Helical" evidence="2">
    <location>
        <begin position="12"/>
        <end position="36"/>
    </location>
</feature>
<dbReference type="PANTHER" id="PTHR43318">
    <property type="entry name" value="UDP-N-ACETYLGLUCOSAMINE 4,6-DEHYDRATASE"/>
    <property type="match status" value="1"/>
</dbReference>
<dbReference type="SUPFAM" id="SSF53335">
    <property type="entry name" value="S-adenosyl-L-methionine-dependent methyltransferases"/>
    <property type="match status" value="1"/>
</dbReference>
<evidence type="ECO:0000313" key="4">
    <source>
        <dbReference type="EMBL" id="SMP14006.1"/>
    </source>
</evidence>
<dbReference type="CDD" id="cd05237">
    <property type="entry name" value="UDP_invert_4-6DH_SDR_e"/>
    <property type="match status" value="1"/>
</dbReference>
<dbReference type="Pfam" id="PF13727">
    <property type="entry name" value="CoA_binding_3"/>
    <property type="match status" value="1"/>
</dbReference>
<dbReference type="Pfam" id="PF02719">
    <property type="entry name" value="Polysacc_synt_2"/>
    <property type="match status" value="1"/>
</dbReference>
<dbReference type="InterPro" id="IPR003869">
    <property type="entry name" value="Polysac_CapD-like"/>
</dbReference>